<keyword evidence="1" id="KW-1133">Transmembrane helix</keyword>
<proteinExistence type="predicted"/>
<dbReference type="AlphaFoldDB" id="A0A2P2QTR6"/>
<organism evidence="2">
    <name type="scientific">Rhizophora mucronata</name>
    <name type="common">Asiatic mangrove</name>
    <dbReference type="NCBI Taxonomy" id="61149"/>
    <lineage>
        <taxon>Eukaryota</taxon>
        <taxon>Viridiplantae</taxon>
        <taxon>Streptophyta</taxon>
        <taxon>Embryophyta</taxon>
        <taxon>Tracheophyta</taxon>
        <taxon>Spermatophyta</taxon>
        <taxon>Magnoliopsida</taxon>
        <taxon>eudicotyledons</taxon>
        <taxon>Gunneridae</taxon>
        <taxon>Pentapetalae</taxon>
        <taxon>rosids</taxon>
        <taxon>fabids</taxon>
        <taxon>Malpighiales</taxon>
        <taxon>Rhizophoraceae</taxon>
        <taxon>Rhizophora</taxon>
    </lineage>
</organism>
<sequence length="39" mass="4298">MKALAQKEVISTWSEGGSKSPLVSAFVFLNSVLVWLVFQ</sequence>
<dbReference type="EMBL" id="GGEC01089892">
    <property type="protein sequence ID" value="MBX70376.1"/>
    <property type="molecule type" value="Transcribed_RNA"/>
</dbReference>
<feature type="transmembrane region" description="Helical" evidence="1">
    <location>
        <begin position="20"/>
        <end position="38"/>
    </location>
</feature>
<evidence type="ECO:0000256" key="1">
    <source>
        <dbReference type="SAM" id="Phobius"/>
    </source>
</evidence>
<reference evidence="2" key="1">
    <citation type="submission" date="2018-02" db="EMBL/GenBank/DDBJ databases">
        <title>Rhizophora mucronata_Transcriptome.</title>
        <authorList>
            <person name="Meera S.P."/>
            <person name="Sreeshan A."/>
            <person name="Augustine A."/>
        </authorList>
    </citation>
    <scope>NUCLEOTIDE SEQUENCE</scope>
    <source>
        <tissue evidence="2">Leaf</tissue>
    </source>
</reference>
<keyword evidence="1" id="KW-0812">Transmembrane</keyword>
<evidence type="ECO:0000313" key="2">
    <source>
        <dbReference type="EMBL" id="MBX70376.1"/>
    </source>
</evidence>
<accession>A0A2P2QTR6</accession>
<keyword evidence="1" id="KW-0472">Membrane</keyword>
<name>A0A2P2QTR6_RHIMU</name>
<protein>
    <submittedName>
        <fullName evidence="2">Uncharacterized protein</fullName>
    </submittedName>
</protein>